<proteinExistence type="predicted"/>
<dbReference type="EMBL" id="AZGD01000025">
    <property type="protein sequence ID" value="KRM19946.1"/>
    <property type="molecule type" value="Genomic_DNA"/>
</dbReference>
<evidence type="ECO:0000313" key="2">
    <source>
        <dbReference type="Proteomes" id="UP000051054"/>
    </source>
</evidence>
<dbReference type="OrthoDB" id="5521101at2"/>
<comment type="caution">
    <text evidence="1">The sequence shown here is derived from an EMBL/GenBank/DDBJ whole genome shotgun (WGS) entry which is preliminary data.</text>
</comment>
<sequence>MGLKEIVENNQYPIIFVGSGMSKRYLSNSPDWTELLEKYWGKLKLKEDFYSYMIKLKDNLKVDHPEWGENEIEFASNVRAGEKIEKEFNEQFLANELEVKELTTKDVFENKISPFKYDLANSFKNAELKDNVDEEELQLYYEFLAKGRMIITTNYDDFIEKGIEEVTKEIPKVYNKNLGFFDESTGWSEVYKIHGSYTDSKSIVINKDDYDEFDKNSILISAKIISAMITAPIIFLGYSLKDRNVRKILSDFTRELPMEDSRKSANRITIVEYKENEEDIIEEIRKDGDLNFNYNLITTDNYKKLYNKLLAIDEGITPQQVFKFQKLIKQIIDTSGSKGELDAVLIDKSSSSDEKDNNKARVIAIGNNVYEYVQLNEIEYIKDYVRDESKIDSKVALKFVANQSAEYIPFLKHYKNINDLENIFEFSKDAKRMESRISKIKGNKYEKIKQTLILKKEYNEKQYIDISEVLSLKAKDIDKINILIKNADKFNFQKLTEYIRESVVEELEDSMKNSGDKQYITSLRKLLVTWDLLQHKDYLEKINNVSSSVNIDEKSN</sequence>
<dbReference type="InterPro" id="IPR029035">
    <property type="entry name" value="DHS-like_NAD/FAD-binding_dom"/>
</dbReference>
<dbReference type="InterPro" id="IPR011202">
    <property type="entry name" value="UCP014677"/>
</dbReference>
<dbReference type="RefSeq" id="WP_025023020.1">
    <property type="nucleotide sequence ID" value="NZ_AZGD01000025.1"/>
</dbReference>
<dbReference type="Proteomes" id="UP000051054">
    <property type="component" value="Unassembled WGS sequence"/>
</dbReference>
<reference evidence="1 2" key="1">
    <citation type="journal article" date="2015" name="Genome Announc.">
        <title>Expanding the biotechnology potential of lactobacilli through comparative genomics of 213 strains and associated genera.</title>
        <authorList>
            <person name="Sun Z."/>
            <person name="Harris H.M."/>
            <person name="McCann A."/>
            <person name="Guo C."/>
            <person name="Argimon S."/>
            <person name="Zhang W."/>
            <person name="Yang X."/>
            <person name="Jeffery I.B."/>
            <person name="Cooney J.C."/>
            <person name="Kagawa T.F."/>
            <person name="Liu W."/>
            <person name="Song Y."/>
            <person name="Salvetti E."/>
            <person name="Wrobel A."/>
            <person name="Rasinkangas P."/>
            <person name="Parkhill J."/>
            <person name="Rea M.C."/>
            <person name="O'Sullivan O."/>
            <person name="Ritari J."/>
            <person name="Douillard F.P."/>
            <person name="Paul Ross R."/>
            <person name="Yang R."/>
            <person name="Briner A.E."/>
            <person name="Felis G.E."/>
            <person name="de Vos W.M."/>
            <person name="Barrangou R."/>
            <person name="Klaenhammer T.R."/>
            <person name="Caufield P.W."/>
            <person name="Cui Y."/>
            <person name="Zhang H."/>
            <person name="O'Toole P.W."/>
        </authorList>
    </citation>
    <scope>NUCLEOTIDE SEQUENCE [LARGE SCALE GENOMIC DNA]</scope>
    <source>
        <strain evidence="1 2">DSM 18933</strain>
    </source>
</reference>
<evidence type="ECO:0000313" key="1">
    <source>
        <dbReference type="EMBL" id="KRM19946.1"/>
    </source>
</evidence>
<dbReference type="AlphaFoldDB" id="A0A0R1WPX2"/>
<gene>
    <name evidence="1" type="ORF">FC40_GL001245</name>
</gene>
<dbReference type="PIRSF" id="PIRSF014677">
    <property type="entry name" value="UCP014677"/>
    <property type="match status" value="1"/>
</dbReference>
<organism evidence="1 2">
    <name type="scientific">Ligilactobacillus hayakitensis DSM 18933 = JCM 14209</name>
    <dbReference type="NCBI Taxonomy" id="1423755"/>
    <lineage>
        <taxon>Bacteria</taxon>
        <taxon>Bacillati</taxon>
        <taxon>Bacillota</taxon>
        <taxon>Bacilli</taxon>
        <taxon>Lactobacillales</taxon>
        <taxon>Lactobacillaceae</taxon>
        <taxon>Ligilactobacillus</taxon>
    </lineage>
</organism>
<name>A0A0R1WPX2_9LACO</name>
<accession>A0A0R1WPX2</accession>
<protein>
    <submittedName>
        <fullName evidence="1">Uncharacterized protein</fullName>
    </submittedName>
</protein>
<keyword evidence="2" id="KW-1185">Reference proteome</keyword>
<dbReference type="SUPFAM" id="SSF52467">
    <property type="entry name" value="DHS-like NAD/FAD-binding domain"/>
    <property type="match status" value="1"/>
</dbReference>
<dbReference type="eggNOG" id="ENOG5032ZNK">
    <property type="taxonomic scope" value="Bacteria"/>
</dbReference>
<dbReference type="Pfam" id="PF13289">
    <property type="entry name" value="SIR2_2"/>
    <property type="match status" value="1"/>
</dbReference>
<dbReference type="PATRIC" id="fig|1423755.3.peg.1316"/>